<proteinExistence type="predicted"/>
<evidence type="ECO:0000313" key="2">
    <source>
        <dbReference type="Proteomes" id="UP000321570"/>
    </source>
</evidence>
<keyword evidence="2" id="KW-1185">Reference proteome</keyword>
<protein>
    <submittedName>
        <fullName evidence="1">Uncharacterized protein</fullName>
    </submittedName>
</protein>
<dbReference type="AlphaFoldDB" id="A0A564Z0Q2"/>
<reference evidence="1 2" key="1">
    <citation type="submission" date="2019-07" db="EMBL/GenBank/DDBJ databases">
        <authorList>
            <person name="Jastrzebski P J."/>
            <person name="Paukszto L."/>
            <person name="Jastrzebski P J."/>
        </authorList>
    </citation>
    <scope>NUCLEOTIDE SEQUENCE [LARGE SCALE GENOMIC DNA]</scope>
    <source>
        <strain evidence="1 2">WMS-il1</strain>
    </source>
</reference>
<gene>
    <name evidence="1" type="ORF">WMSIL1_LOCUS11429</name>
</gene>
<dbReference type="Proteomes" id="UP000321570">
    <property type="component" value="Unassembled WGS sequence"/>
</dbReference>
<evidence type="ECO:0000313" key="1">
    <source>
        <dbReference type="EMBL" id="VUZ53081.1"/>
    </source>
</evidence>
<organism evidence="1 2">
    <name type="scientific">Hymenolepis diminuta</name>
    <name type="common">Rat tapeworm</name>
    <dbReference type="NCBI Taxonomy" id="6216"/>
    <lineage>
        <taxon>Eukaryota</taxon>
        <taxon>Metazoa</taxon>
        <taxon>Spiralia</taxon>
        <taxon>Lophotrochozoa</taxon>
        <taxon>Platyhelminthes</taxon>
        <taxon>Cestoda</taxon>
        <taxon>Eucestoda</taxon>
        <taxon>Cyclophyllidea</taxon>
        <taxon>Hymenolepididae</taxon>
        <taxon>Hymenolepis</taxon>
    </lineage>
</organism>
<dbReference type="EMBL" id="CABIJS010000544">
    <property type="protein sequence ID" value="VUZ53081.1"/>
    <property type="molecule type" value="Genomic_DNA"/>
</dbReference>
<name>A0A564Z0Q2_HYMDI</name>
<sequence length="122" mass="13966">MFESFSTEIKILSAKIHFRICRSSTNSKISNLPLALIVSPKVLLTATIDLSTNDYMKLHPSIRGSVKVTNFTHSIEFSMPKVVPTRLVFESTVPKKQLVPKSYFLDHRTNQICYLRGQRRLL</sequence>
<accession>A0A564Z0Q2</accession>